<dbReference type="OrthoDB" id="918766at2"/>
<proteinExistence type="predicted"/>
<keyword evidence="2" id="KW-1185">Reference proteome</keyword>
<protein>
    <submittedName>
        <fullName evidence="1">Uncharacterized protein DUF1864</fullName>
    </submittedName>
</protein>
<dbReference type="Proteomes" id="UP000317940">
    <property type="component" value="Unassembled WGS sequence"/>
</dbReference>
<gene>
    <name evidence="1" type="ORF">FHX73_115203</name>
</gene>
<accession>A0A561UPP3</accession>
<dbReference type="AlphaFoldDB" id="A0A561UPP3"/>
<dbReference type="InterPro" id="IPR037217">
    <property type="entry name" value="Trp/Indoleamine_2_3_dOase-like"/>
</dbReference>
<dbReference type="RefSeq" id="WP_145907461.1">
    <property type="nucleotide sequence ID" value="NZ_BAAAMZ010000030.1"/>
</dbReference>
<comment type="caution">
    <text evidence="1">The sequence shown here is derived from an EMBL/GenBank/DDBJ whole genome shotgun (WGS) entry which is preliminary data.</text>
</comment>
<organism evidence="1 2">
    <name type="scientific">Kitasatospora viridis</name>
    <dbReference type="NCBI Taxonomy" id="281105"/>
    <lineage>
        <taxon>Bacteria</taxon>
        <taxon>Bacillati</taxon>
        <taxon>Actinomycetota</taxon>
        <taxon>Actinomycetes</taxon>
        <taxon>Kitasatosporales</taxon>
        <taxon>Streptomycetaceae</taxon>
        <taxon>Kitasatospora</taxon>
    </lineage>
</organism>
<dbReference type="GO" id="GO:0019441">
    <property type="term" value="P:L-tryptophan catabolic process to kynurenine"/>
    <property type="evidence" value="ECO:0007669"/>
    <property type="project" value="InterPro"/>
</dbReference>
<dbReference type="EMBL" id="VIWT01000001">
    <property type="protein sequence ID" value="TWG01311.1"/>
    <property type="molecule type" value="Genomic_DNA"/>
</dbReference>
<dbReference type="Gene3D" id="1.20.58.480">
    <property type="match status" value="1"/>
</dbReference>
<evidence type="ECO:0000313" key="1">
    <source>
        <dbReference type="EMBL" id="TWG01311.1"/>
    </source>
</evidence>
<evidence type="ECO:0000313" key="2">
    <source>
        <dbReference type="Proteomes" id="UP000317940"/>
    </source>
</evidence>
<name>A0A561UPP3_9ACTN</name>
<dbReference type="GO" id="GO:0020037">
    <property type="term" value="F:heme binding"/>
    <property type="evidence" value="ECO:0007669"/>
    <property type="project" value="InterPro"/>
</dbReference>
<dbReference type="Pfam" id="PF08933">
    <property type="entry name" value="PrnB"/>
    <property type="match status" value="1"/>
</dbReference>
<dbReference type="Gene3D" id="1.20.58.1320">
    <property type="match status" value="1"/>
</dbReference>
<dbReference type="GO" id="GO:0046872">
    <property type="term" value="F:metal ion binding"/>
    <property type="evidence" value="ECO:0007669"/>
    <property type="project" value="InterPro"/>
</dbReference>
<dbReference type="SUPFAM" id="SSF140959">
    <property type="entry name" value="Indolic compounds 2,3-dioxygenase-like"/>
    <property type="match status" value="1"/>
</dbReference>
<dbReference type="InterPro" id="IPR015029">
    <property type="entry name" value="PrnB"/>
</dbReference>
<sequence>MGALRLTDGFCAEVAAADPLRADRLLAELPALNARADPRPLGELLAALAGAADRAPLESAAERLAAMRDMGMTLGSLKRHGVEPLSAVPAAGPVLRRLGARAEMVPRDTVLHYGAWNPRGDRQRMYLGAPEEDVLIQSVRLGAVAVERAALGLAELDGADPGTPEYFRVLRQAVRDFEVLPEQIGVVAGKVAPAGFFMARLRPYFEDVRVGDRSYYGPAAAHVPLHLVDQLLWSSDRVDPAYAELTREMLDYGLPEWSRLHHEREGAESVVTRVVRALLAAGQEASPQLLLTGRTVAELLRSMVVFRGRHLRLVREAYTVDSPYTTGSAGGAPELVKRVLELTRACERQLVGRADEPMP</sequence>
<reference evidence="1 2" key="1">
    <citation type="submission" date="2019-06" db="EMBL/GenBank/DDBJ databases">
        <title>Sequencing the genomes of 1000 actinobacteria strains.</title>
        <authorList>
            <person name="Klenk H.-P."/>
        </authorList>
    </citation>
    <scope>NUCLEOTIDE SEQUENCE [LARGE SCALE GENOMIC DNA]</scope>
    <source>
        <strain evidence="1 2">DSM 44826</strain>
    </source>
</reference>